<proteinExistence type="inferred from homology"/>
<evidence type="ECO:0000313" key="13">
    <source>
        <dbReference type="EnsemblMetazoa" id="XP_797590"/>
    </source>
</evidence>
<dbReference type="GO" id="GO:0045905">
    <property type="term" value="P:positive regulation of translational termination"/>
    <property type="evidence" value="ECO:0000318"/>
    <property type="project" value="GO_Central"/>
</dbReference>
<dbReference type="PANTHER" id="PTHR12480">
    <property type="entry name" value="ARGININE DEMETHYLASE AND LYSYL-HYDROXYLASE JMJD"/>
    <property type="match status" value="1"/>
</dbReference>
<dbReference type="GO" id="GO:0005737">
    <property type="term" value="C:cytoplasm"/>
    <property type="evidence" value="ECO:0000318"/>
    <property type="project" value="GO_Central"/>
</dbReference>
<evidence type="ECO:0000256" key="9">
    <source>
        <dbReference type="ARBA" id="ARBA00080747"/>
    </source>
</evidence>
<dbReference type="FunFam" id="2.60.120.650:FF:000030">
    <property type="entry name" value="JmjC domain-containing protein 4"/>
    <property type="match status" value="1"/>
</dbReference>
<sequence>MAAVPVHRSNVCEILAKLGVSEYIPDLRKGEGVHDIEFVENSMSYDEFFRSFLLPNKPCLLGKHATEHWRSVKEWVLNDGTPNFEYIEAAFGDVTVPVANCGKEKYYAQPKQDMKMSDYLQYWKKHIEMDHNSPEGCLYLKDWHFTKAFPDYGAYTTPIYFKSDWLNEFWDHRQDQQGDDYRFVYMGPKGSWTPFHADVFRSYSWSANICGKKRWLFYPPGAEDHLRDTLGNLAYDVTSPEIDDLTKYPHRHKAGEPLEVIQESGQVIFVPSGWHHQVFNLEDTISINHNWLNGCNLDITWRFLQSELQAVQKSIEDCRDMEGWADQCQLIMKASTGMDYAEFFNYLHIISSHRLQSCNENRTDSTNTVSSRDKSDTPNVDSLGTHQVASCAVGSSERAPVLTNINDGNLSVNHFVFDLWRIQQILEDMIGNQEFKEIDSRLSQKPENLLQDIRTELDIA</sequence>
<protein>
    <recommendedName>
        <fullName evidence="7">2-oxoglutarate and iron-dependent oxygenase JMJD4</fullName>
    </recommendedName>
    <alternativeName>
        <fullName evidence="8">JmjC domain-containing protein 4</fullName>
    </alternativeName>
    <alternativeName>
        <fullName evidence="10">Jumonji domain-containing protein 4</fullName>
    </alternativeName>
    <alternativeName>
        <fullName evidence="9">Lysyl-hydroxylase JMJD4</fullName>
    </alternativeName>
</protein>
<comment type="cofactor">
    <cofactor evidence="1">
        <name>Fe(2+)</name>
        <dbReference type="ChEBI" id="CHEBI:29033"/>
    </cofactor>
</comment>
<dbReference type="GO" id="GO:0046872">
    <property type="term" value="F:metal ion binding"/>
    <property type="evidence" value="ECO:0007669"/>
    <property type="project" value="UniProtKB-KW"/>
</dbReference>
<reference evidence="13" key="2">
    <citation type="submission" date="2021-01" db="UniProtKB">
        <authorList>
            <consortium name="EnsemblMetazoa"/>
        </authorList>
    </citation>
    <scope>IDENTIFICATION</scope>
</reference>
<feature type="compositionally biased region" description="Polar residues" evidence="11">
    <location>
        <begin position="361"/>
        <end position="370"/>
    </location>
</feature>
<comment type="catalytic activity">
    <reaction evidence="6">
        <text>L-lysyl-[protein] + 2-oxoglutarate + O2 = 4-hydroxy-L-lysyl-[protein] + succinate + CO2</text>
        <dbReference type="Rhea" id="RHEA:57156"/>
        <dbReference type="Rhea" id="RHEA-COMP:9752"/>
        <dbReference type="Rhea" id="RHEA-COMP:15084"/>
        <dbReference type="ChEBI" id="CHEBI:15379"/>
        <dbReference type="ChEBI" id="CHEBI:16526"/>
        <dbReference type="ChEBI" id="CHEBI:16810"/>
        <dbReference type="ChEBI" id="CHEBI:29969"/>
        <dbReference type="ChEBI" id="CHEBI:30031"/>
        <dbReference type="ChEBI" id="CHEBI:141495"/>
    </reaction>
</comment>
<dbReference type="CTD" id="65094"/>
<dbReference type="OMA" id="HPCMFSR"/>
<dbReference type="GO" id="GO:0016706">
    <property type="term" value="F:2-oxoglutarate-dependent dioxygenase activity"/>
    <property type="evidence" value="ECO:0000318"/>
    <property type="project" value="GO_Central"/>
</dbReference>
<dbReference type="InterPro" id="IPR041667">
    <property type="entry name" value="Cupin_8"/>
</dbReference>
<dbReference type="PANTHER" id="PTHR12480:SF6">
    <property type="entry name" value="2-OXOGLUTARATE AND IRON-DEPENDENT OXYGENASE JMJD4"/>
    <property type="match status" value="1"/>
</dbReference>
<dbReference type="GeneID" id="592999"/>
<evidence type="ECO:0000313" key="14">
    <source>
        <dbReference type="Proteomes" id="UP000007110"/>
    </source>
</evidence>
<dbReference type="EnsemblMetazoa" id="XM_792497">
    <property type="protein sequence ID" value="XP_797590"/>
    <property type="gene ID" value="LOC592999"/>
</dbReference>
<reference evidence="14" key="1">
    <citation type="submission" date="2015-02" db="EMBL/GenBank/DDBJ databases">
        <title>Genome sequencing for Strongylocentrotus purpuratus.</title>
        <authorList>
            <person name="Murali S."/>
            <person name="Liu Y."/>
            <person name="Vee V."/>
            <person name="English A."/>
            <person name="Wang M."/>
            <person name="Skinner E."/>
            <person name="Han Y."/>
            <person name="Muzny D.M."/>
            <person name="Worley K.C."/>
            <person name="Gibbs R.A."/>
        </authorList>
    </citation>
    <scope>NUCLEOTIDE SEQUENCE</scope>
</reference>
<evidence type="ECO:0000256" key="11">
    <source>
        <dbReference type="SAM" id="MobiDB-lite"/>
    </source>
</evidence>
<evidence type="ECO:0000259" key="12">
    <source>
        <dbReference type="PROSITE" id="PS51184"/>
    </source>
</evidence>
<keyword evidence="14" id="KW-1185">Reference proteome</keyword>
<dbReference type="GO" id="GO:0140096">
    <property type="term" value="F:catalytic activity, acting on a protein"/>
    <property type="evidence" value="ECO:0007669"/>
    <property type="project" value="UniProtKB-ARBA"/>
</dbReference>
<comment type="similarity">
    <text evidence="5">Belongs to the JMJD6 family.</text>
</comment>
<dbReference type="OrthoDB" id="203487at2759"/>
<dbReference type="SMART" id="SM00558">
    <property type="entry name" value="JmjC"/>
    <property type="match status" value="1"/>
</dbReference>
<dbReference type="SUPFAM" id="SSF51197">
    <property type="entry name" value="Clavaminate synthase-like"/>
    <property type="match status" value="1"/>
</dbReference>
<feature type="domain" description="JmjC" evidence="12">
    <location>
        <begin position="146"/>
        <end position="308"/>
    </location>
</feature>
<evidence type="ECO:0000256" key="4">
    <source>
        <dbReference type="ARBA" id="ARBA00023004"/>
    </source>
</evidence>
<dbReference type="InParanoid" id="A0A7M7RFA7"/>
<name>A0A7M7RFA7_STRPU</name>
<keyword evidence="4" id="KW-0408">Iron</keyword>
<evidence type="ECO:0000256" key="10">
    <source>
        <dbReference type="ARBA" id="ARBA00082904"/>
    </source>
</evidence>
<dbReference type="PROSITE" id="PS51184">
    <property type="entry name" value="JMJC"/>
    <property type="match status" value="1"/>
</dbReference>
<dbReference type="FunCoup" id="A0A7M7RFA7">
    <property type="interactions" value="1378"/>
</dbReference>
<evidence type="ECO:0000256" key="3">
    <source>
        <dbReference type="ARBA" id="ARBA00023002"/>
    </source>
</evidence>
<dbReference type="RefSeq" id="XP_797590.2">
    <property type="nucleotide sequence ID" value="XM_792497.4"/>
</dbReference>
<accession>A0A7M7RFA7</accession>
<dbReference type="GO" id="GO:0005634">
    <property type="term" value="C:nucleus"/>
    <property type="evidence" value="ECO:0000318"/>
    <property type="project" value="GO_Central"/>
</dbReference>
<evidence type="ECO:0000256" key="8">
    <source>
        <dbReference type="ARBA" id="ARBA00078704"/>
    </source>
</evidence>
<keyword evidence="2" id="KW-0479">Metal-binding</keyword>
<dbReference type="AlphaFoldDB" id="A0A7M7RFA7"/>
<evidence type="ECO:0000256" key="7">
    <source>
        <dbReference type="ARBA" id="ARBA00067203"/>
    </source>
</evidence>
<dbReference type="KEGG" id="spu:592999"/>
<evidence type="ECO:0000256" key="5">
    <source>
        <dbReference type="ARBA" id="ARBA00038068"/>
    </source>
</evidence>
<organism evidence="13 14">
    <name type="scientific">Strongylocentrotus purpuratus</name>
    <name type="common">Purple sea urchin</name>
    <dbReference type="NCBI Taxonomy" id="7668"/>
    <lineage>
        <taxon>Eukaryota</taxon>
        <taxon>Metazoa</taxon>
        <taxon>Echinodermata</taxon>
        <taxon>Eleutherozoa</taxon>
        <taxon>Echinozoa</taxon>
        <taxon>Echinoidea</taxon>
        <taxon>Euechinoidea</taxon>
        <taxon>Echinacea</taxon>
        <taxon>Camarodonta</taxon>
        <taxon>Echinidea</taxon>
        <taxon>Strongylocentrotidae</taxon>
        <taxon>Strongylocentrotus</taxon>
    </lineage>
</organism>
<dbReference type="InterPro" id="IPR003347">
    <property type="entry name" value="JmjC_dom"/>
</dbReference>
<dbReference type="GO" id="GO:0043565">
    <property type="term" value="F:sequence-specific DNA binding"/>
    <property type="evidence" value="ECO:0000318"/>
    <property type="project" value="GO_Central"/>
</dbReference>
<dbReference type="Proteomes" id="UP000007110">
    <property type="component" value="Unassembled WGS sequence"/>
</dbReference>
<dbReference type="InterPro" id="IPR050910">
    <property type="entry name" value="JMJD6_ArgDemeth/LysHydrox"/>
</dbReference>
<dbReference type="Gene3D" id="2.60.120.650">
    <property type="entry name" value="Cupin"/>
    <property type="match status" value="1"/>
</dbReference>
<evidence type="ECO:0000256" key="6">
    <source>
        <dbReference type="ARBA" id="ARBA00047762"/>
    </source>
</evidence>
<keyword evidence="3" id="KW-0560">Oxidoreductase</keyword>
<feature type="region of interest" description="Disordered" evidence="11">
    <location>
        <begin position="361"/>
        <end position="383"/>
    </location>
</feature>
<evidence type="ECO:0000256" key="1">
    <source>
        <dbReference type="ARBA" id="ARBA00001954"/>
    </source>
</evidence>
<dbReference type="Pfam" id="PF13621">
    <property type="entry name" value="Cupin_8"/>
    <property type="match status" value="1"/>
</dbReference>
<evidence type="ECO:0000256" key="2">
    <source>
        <dbReference type="ARBA" id="ARBA00022723"/>
    </source>
</evidence>